<dbReference type="Proteomes" id="UP001519460">
    <property type="component" value="Unassembled WGS sequence"/>
</dbReference>
<comment type="caution">
    <text evidence="7">The sequence shown here is derived from an EMBL/GenBank/DDBJ whole genome shotgun (WGS) entry which is preliminary data.</text>
</comment>
<evidence type="ECO:0000256" key="4">
    <source>
        <dbReference type="ARBA" id="ARBA00023136"/>
    </source>
</evidence>
<evidence type="ECO:0000313" key="8">
    <source>
        <dbReference type="Proteomes" id="UP001519460"/>
    </source>
</evidence>
<feature type="transmembrane region" description="Helical" evidence="6">
    <location>
        <begin position="231"/>
        <end position="251"/>
    </location>
</feature>
<evidence type="ECO:0008006" key="9">
    <source>
        <dbReference type="Google" id="ProtNLM"/>
    </source>
</evidence>
<dbReference type="AlphaFoldDB" id="A0ABD0J2L6"/>
<feature type="region of interest" description="Disordered" evidence="5">
    <location>
        <begin position="304"/>
        <end position="326"/>
    </location>
</feature>
<keyword evidence="2 6" id="KW-0812">Transmembrane</keyword>
<comment type="subcellular location">
    <subcellularLocation>
        <location evidence="1">Membrane</location>
        <topology evidence="1">Multi-pass membrane protein</topology>
    </subcellularLocation>
</comment>
<dbReference type="Gene3D" id="1.10.1450.10">
    <property type="entry name" value="Tetraspanin"/>
    <property type="match status" value="1"/>
</dbReference>
<proteinExistence type="predicted"/>
<sequence length="326" mass="36185">MPSVGRMKFPHIEEPGLRDRVQRYFMAIFCFLYFVLGVSVIMCGGLLLARRQLECSYMAQYYSGVCLLLAAGCVTSFFSMCGCLVMRRTNASHYYTPLLLVLIIVLVMEVAAAVSSHILCHIATSGQLEEEMQSARDKFWTSSGSAECLNRLQTDFECCGVTNYSEWNAVFTNSSNHDVFPSSCICGSNRSSCMEHTVLTGNISENVWVWWRPCYSLVVDDIFDSLLITRIVGPVVVVVKVIVLLMVIFFLHHISNRSLVGAYIVNPSQIRPPSNSNGEAPSLGETDAGWVQMQERQKGQLCLRGGKPVGAAPESISFSRDESAHM</sequence>
<dbReference type="GO" id="GO:0016020">
    <property type="term" value="C:membrane"/>
    <property type="evidence" value="ECO:0007669"/>
    <property type="project" value="UniProtKB-SubCell"/>
</dbReference>
<organism evidence="7 8">
    <name type="scientific">Batillaria attramentaria</name>
    <dbReference type="NCBI Taxonomy" id="370345"/>
    <lineage>
        <taxon>Eukaryota</taxon>
        <taxon>Metazoa</taxon>
        <taxon>Spiralia</taxon>
        <taxon>Lophotrochozoa</taxon>
        <taxon>Mollusca</taxon>
        <taxon>Gastropoda</taxon>
        <taxon>Caenogastropoda</taxon>
        <taxon>Sorbeoconcha</taxon>
        <taxon>Cerithioidea</taxon>
        <taxon>Batillariidae</taxon>
        <taxon>Batillaria</taxon>
    </lineage>
</organism>
<evidence type="ECO:0000256" key="1">
    <source>
        <dbReference type="ARBA" id="ARBA00004141"/>
    </source>
</evidence>
<name>A0ABD0J2L6_9CAEN</name>
<dbReference type="InterPro" id="IPR008952">
    <property type="entry name" value="Tetraspanin_EC2_sf"/>
</dbReference>
<keyword evidence="3 6" id="KW-1133">Transmembrane helix</keyword>
<feature type="transmembrane region" description="Helical" evidence="6">
    <location>
        <begin position="61"/>
        <end position="86"/>
    </location>
</feature>
<dbReference type="EMBL" id="JACVVK020000711">
    <property type="protein sequence ID" value="KAK7452841.1"/>
    <property type="molecule type" value="Genomic_DNA"/>
</dbReference>
<gene>
    <name evidence="7" type="ORF">BaRGS_00039665</name>
</gene>
<reference evidence="7 8" key="1">
    <citation type="journal article" date="2023" name="Sci. Data">
        <title>Genome assembly of the Korean intertidal mud-creeper Batillaria attramentaria.</title>
        <authorList>
            <person name="Patra A.K."/>
            <person name="Ho P.T."/>
            <person name="Jun S."/>
            <person name="Lee S.J."/>
            <person name="Kim Y."/>
            <person name="Won Y.J."/>
        </authorList>
    </citation>
    <scope>NUCLEOTIDE SEQUENCE [LARGE SCALE GENOMIC DNA]</scope>
    <source>
        <strain evidence="7">Wonlab-2016</strain>
    </source>
</reference>
<keyword evidence="8" id="KW-1185">Reference proteome</keyword>
<protein>
    <recommendedName>
        <fullName evidence="9">Tetraspanin</fullName>
    </recommendedName>
</protein>
<evidence type="ECO:0000256" key="6">
    <source>
        <dbReference type="SAM" id="Phobius"/>
    </source>
</evidence>
<dbReference type="Pfam" id="PF00335">
    <property type="entry name" value="Tetraspanin"/>
    <property type="match status" value="1"/>
</dbReference>
<evidence type="ECO:0000256" key="2">
    <source>
        <dbReference type="ARBA" id="ARBA00022692"/>
    </source>
</evidence>
<dbReference type="InterPro" id="IPR018499">
    <property type="entry name" value="Tetraspanin/Peripherin"/>
</dbReference>
<keyword evidence="4 6" id="KW-0472">Membrane</keyword>
<accession>A0ABD0J2L6</accession>
<dbReference type="SUPFAM" id="SSF48652">
    <property type="entry name" value="Tetraspanin"/>
    <property type="match status" value="1"/>
</dbReference>
<evidence type="ECO:0000313" key="7">
    <source>
        <dbReference type="EMBL" id="KAK7452841.1"/>
    </source>
</evidence>
<feature type="transmembrane region" description="Helical" evidence="6">
    <location>
        <begin position="24"/>
        <end position="49"/>
    </location>
</feature>
<evidence type="ECO:0000256" key="5">
    <source>
        <dbReference type="SAM" id="MobiDB-lite"/>
    </source>
</evidence>
<evidence type="ECO:0000256" key="3">
    <source>
        <dbReference type="ARBA" id="ARBA00022989"/>
    </source>
</evidence>
<feature type="transmembrane region" description="Helical" evidence="6">
    <location>
        <begin position="98"/>
        <end position="124"/>
    </location>
</feature>